<dbReference type="SUPFAM" id="SSF46934">
    <property type="entry name" value="UBA-like"/>
    <property type="match status" value="1"/>
</dbReference>
<evidence type="ECO:0000256" key="1">
    <source>
        <dbReference type="SAM" id="MobiDB-lite"/>
    </source>
</evidence>
<feature type="compositionally biased region" description="Polar residues" evidence="1">
    <location>
        <begin position="684"/>
        <end position="697"/>
    </location>
</feature>
<dbReference type="InterPro" id="IPR052586">
    <property type="entry name" value="ASCC2"/>
</dbReference>
<feature type="compositionally biased region" description="Acidic residues" evidence="1">
    <location>
        <begin position="567"/>
        <end position="577"/>
    </location>
</feature>
<feature type="region of interest" description="Disordered" evidence="1">
    <location>
        <begin position="558"/>
        <end position="600"/>
    </location>
</feature>
<feature type="compositionally biased region" description="Basic residues" evidence="1">
    <location>
        <begin position="711"/>
        <end position="733"/>
    </location>
</feature>
<feature type="domain" description="CUE" evidence="2">
    <location>
        <begin position="400"/>
        <end position="443"/>
    </location>
</feature>
<name>A0A4S2MH02_OPIFE</name>
<dbReference type="Gene3D" id="1.10.8.10">
    <property type="entry name" value="DNA helicase RuvA subunit, C-terminal domain"/>
    <property type="match status" value="1"/>
</dbReference>
<dbReference type="Pfam" id="PF02845">
    <property type="entry name" value="CUE"/>
    <property type="match status" value="1"/>
</dbReference>
<feature type="region of interest" description="Disordered" evidence="1">
    <location>
        <begin position="446"/>
        <end position="466"/>
    </location>
</feature>
<dbReference type="Proteomes" id="UP000308267">
    <property type="component" value="Unassembled WGS sequence"/>
</dbReference>
<feature type="region of interest" description="Disordered" evidence="1">
    <location>
        <begin position="658"/>
        <end position="733"/>
    </location>
</feature>
<dbReference type="InterPro" id="IPR009060">
    <property type="entry name" value="UBA-like_sf"/>
</dbReference>
<dbReference type="STRING" id="147828.A0A4S2MH02"/>
<protein>
    <recommendedName>
        <fullName evidence="2">CUE domain-containing protein</fullName>
    </recommendedName>
</protein>
<dbReference type="PANTHER" id="PTHR21494">
    <property type="entry name" value="ACTIVATING SIGNAL COINTEGRATOR 1 COMPLEX SUBUNIT 2 ASC-1 COMPLEX SUBUNIT P100"/>
    <property type="match status" value="1"/>
</dbReference>
<dbReference type="EMBL" id="SJOL01001891">
    <property type="protein sequence ID" value="TGZ74379.1"/>
    <property type="molecule type" value="Genomic_DNA"/>
</dbReference>
<dbReference type="InterPro" id="IPR003892">
    <property type="entry name" value="CUE"/>
</dbReference>
<dbReference type="GO" id="GO:0006355">
    <property type="term" value="P:regulation of DNA-templated transcription"/>
    <property type="evidence" value="ECO:0007669"/>
    <property type="project" value="TreeGrafter"/>
</dbReference>
<dbReference type="CDD" id="cd14364">
    <property type="entry name" value="CUE_ASCC2"/>
    <property type="match status" value="1"/>
</dbReference>
<accession>A0A4S2MH02</accession>
<reference evidence="3 4" key="1">
    <citation type="journal article" date="2019" name="BMC Genomics">
        <title>New insights from Opisthorchis felineus genome: update on genomics of the epidemiologically important liver flukes.</title>
        <authorList>
            <person name="Ershov N.I."/>
            <person name="Mordvinov V.A."/>
            <person name="Prokhortchouk E.B."/>
            <person name="Pakharukova M.Y."/>
            <person name="Gunbin K.V."/>
            <person name="Ustyantsev K."/>
            <person name="Genaev M.A."/>
            <person name="Blinov A.G."/>
            <person name="Mazur A."/>
            <person name="Boulygina E."/>
            <person name="Tsygankova S."/>
            <person name="Khrameeva E."/>
            <person name="Chekanov N."/>
            <person name="Fan G."/>
            <person name="Xiao A."/>
            <person name="Zhang H."/>
            <person name="Xu X."/>
            <person name="Yang H."/>
            <person name="Solovyev V."/>
            <person name="Lee S.M."/>
            <person name="Liu X."/>
            <person name="Afonnikov D.A."/>
            <person name="Skryabin K.G."/>
        </authorList>
    </citation>
    <scope>NUCLEOTIDE SEQUENCE [LARGE SCALE GENOMIC DNA]</scope>
    <source>
        <strain evidence="3">AK-0245</strain>
        <tissue evidence="3">Whole organism</tissue>
    </source>
</reference>
<keyword evidence="4" id="KW-1185">Reference proteome</keyword>
<sequence length="733" mass="82948">MRFVEYFPVHSSLSADEAKQSQERTEVLCKDLTHLLGLSFSDFWNELLYNPSLRCSINSVLSRAPRYELDCVPDKAASSIKRLLTVLLAVFSRASSPEANEGMSTQTFGEILYENYVFDVTLLMDLCSIYYDFARPQLVAIFSNIFSCQEKYWEDVRSLMQTLPTVFDRVERELAKCSHEIRWFTDMIAYISDISWSLYTFLSILSQLEITTEVKDVNLEAHLPEMLAAFFEAVFVSLRSEILSDLQLTIEQRNDLLSKLSQASAHLVSAVRKGIIEPCLLDKIRNGSKQEKTDTHASDSTVALTQSFLQLMLQLLNYRKFSLALHLLYPLDTDISFLRQTVGQKHIDDATAQYLLDAAECLLSETGLTRNGLEHLIAEDPVERKVTSDGLVEDPVPGPSISGLVREVKEILPHMDVDLIQRCLVEFNDDTARVINAALEGSIPEHVLSPKPTTSKKTKTVRPSGSNQLDLDLATAAACGAVELRANKLWQGKREPDGAGTCLTKREKRFTIRAAVSVWDDDEEGQTQDIGADGETVRELTQEMNKLFVDEYEDEYDDTYDVHEGAIDDVESEEESTRDERTEDGAHASKYSDGRVENPSRQPVLRIENPEVVRERQQQYQQSRQAFRRGRVRLFQQPCNIAPQPMPAEEHFAFAPPRSEVSNRQVKDRGVSTTKYSSNYSSSGTAHNGESANSSPLEHTKQEASGDRHFRTVHKARFAAHNRRKLADRKRQL</sequence>
<evidence type="ECO:0000313" key="4">
    <source>
        <dbReference type="Proteomes" id="UP000308267"/>
    </source>
</evidence>
<dbReference type="AlphaFoldDB" id="A0A4S2MH02"/>
<gene>
    <name evidence="3" type="ORF">CRM22_000971</name>
</gene>
<dbReference type="PROSITE" id="PS51140">
    <property type="entry name" value="CUE"/>
    <property type="match status" value="1"/>
</dbReference>
<dbReference type="SMART" id="SM00546">
    <property type="entry name" value="CUE"/>
    <property type="match status" value="1"/>
</dbReference>
<proteinExistence type="predicted"/>
<comment type="caution">
    <text evidence="3">The sequence shown here is derived from an EMBL/GenBank/DDBJ whole genome shotgun (WGS) entry which is preliminary data.</text>
</comment>
<organism evidence="3 4">
    <name type="scientific">Opisthorchis felineus</name>
    <dbReference type="NCBI Taxonomy" id="147828"/>
    <lineage>
        <taxon>Eukaryota</taxon>
        <taxon>Metazoa</taxon>
        <taxon>Spiralia</taxon>
        <taxon>Lophotrochozoa</taxon>
        <taxon>Platyhelminthes</taxon>
        <taxon>Trematoda</taxon>
        <taxon>Digenea</taxon>
        <taxon>Opisthorchiida</taxon>
        <taxon>Opisthorchiata</taxon>
        <taxon>Opisthorchiidae</taxon>
        <taxon>Opisthorchis</taxon>
    </lineage>
</organism>
<dbReference type="PANTHER" id="PTHR21494:SF0">
    <property type="entry name" value="ACTIVATING SIGNAL COINTEGRATOR 1 COMPLEX SUBUNIT 2"/>
    <property type="match status" value="1"/>
</dbReference>
<feature type="compositionally biased region" description="Basic and acidic residues" evidence="1">
    <location>
        <begin position="578"/>
        <end position="598"/>
    </location>
</feature>
<feature type="compositionally biased region" description="Basic and acidic residues" evidence="1">
    <location>
        <begin position="698"/>
        <end position="710"/>
    </location>
</feature>
<dbReference type="OrthoDB" id="5577209at2759"/>
<dbReference type="InterPro" id="IPR041800">
    <property type="entry name" value="ASCC2_CUE"/>
</dbReference>
<evidence type="ECO:0000313" key="3">
    <source>
        <dbReference type="EMBL" id="TGZ74379.1"/>
    </source>
</evidence>
<feature type="compositionally biased region" description="Low complexity" evidence="1">
    <location>
        <begin position="672"/>
        <end position="683"/>
    </location>
</feature>
<evidence type="ECO:0000259" key="2">
    <source>
        <dbReference type="PROSITE" id="PS51140"/>
    </source>
</evidence>
<dbReference type="GO" id="GO:0043130">
    <property type="term" value="F:ubiquitin binding"/>
    <property type="evidence" value="ECO:0007669"/>
    <property type="project" value="InterPro"/>
</dbReference>